<dbReference type="SUPFAM" id="SSF53474">
    <property type="entry name" value="alpha/beta-Hydrolases"/>
    <property type="match status" value="1"/>
</dbReference>
<keyword evidence="3" id="KW-1185">Reference proteome</keyword>
<gene>
    <name evidence="2" type="ORF">ACFR99_13170</name>
</gene>
<dbReference type="RefSeq" id="WP_390288085.1">
    <property type="nucleotide sequence ID" value="NZ_JBHUDI010000008.1"/>
</dbReference>
<dbReference type="PANTHER" id="PTHR46438">
    <property type="entry name" value="ALPHA/BETA-HYDROLASES SUPERFAMILY PROTEIN"/>
    <property type="match status" value="1"/>
</dbReference>
<dbReference type="Proteomes" id="UP001597076">
    <property type="component" value="Unassembled WGS sequence"/>
</dbReference>
<dbReference type="GO" id="GO:0016787">
    <property type="term" value="F:hydrolase activity"/>
    <property type="evidence" value="ECO:0007669"/>
    <property type="project" value="UniProtKB-KW"/>
</dbReference>
<evidence type="ECO:0000313" key="2">
    <source>
        <dbReference type="EMBL" id="MFD1564496.1"/>
    </source>
</evidence>
<sequence>MTIKKQRIEEVRGRLLADLPVTEQQLTLAGVSTAVLEGGDGSPIVLLHGPGESALWWMRVIPDLVTTHRVIVPDLPGHGASEVIDNALNVPAVMRWLGELIEQTCSAPPTLVGHLLGGAIAARFAGTQNVQITRLTLVDSLGLGRFLPSPRFAFGLVRFLVRPTDHAYDSFLDQCLVDRDGLIHQMGDNWEPFLAYNLDRARTPSVKAAMQTLMKEVGIPRIPAEDLEGITVPTSLIWGRDDRAIRLDIAKSASTRYGWPLYVIDDAGDDPKLERPQAFLEALYEELSDRETH</sequence>
<dbReference type="AlphaFoldDB" id="A0ABD6BHQ6"/>
<dbReference type="InterPro" id="IPR000073">
    <property type="entry name" value="AB_hydrolase_1"/>
</dbReference>
<proteinExistence type="predicted"/>
<dbReference type="InterPro" id="IPR029058">
    <property type="entry name" value="AB_hydrolase_fold"/>
</dbReference>
<accession>A0ABD6BHQ6</accession>
<keyword evidence="2" id="KW-0378">Hydrolase</keyword>
<reference evidence="2 3" key="1">
    <citation type="journal article" date="2019" name="Int. J. Syst. Evol. Microbiol.">
        <title>The Global Catalogue of Microorganisms (GCM) 10K type strain sequencing project: providing services to taxonomists for standard genome sequencing and annotation.</title>
        <authorList>
            <consortium name="The Broad Institute Genomics Platform"/>
            <consortium name="The Broad Institute Genome Sequencing Center for Infectious Disease"/>
            <person name="Wu L."/>
            <person name="Ma J."/>
        </authorList>
    </citation>
    <scope>NUCLEOTIDE SEQUENCE [LARGE SCALE GENOMIC DNA]</scope>
    <source>
        <strain evidence="2 3">CGMCC 1.12230</strain>
    </source>
</reference>
<comment type="caution">
    <text evidence="2">The sequence shown here is derived from an EMBL/GenBank/DDBJ whole genome shotgun (WGS) entry which is preliminary data.</text>
</comment>
<name>A0ABD6BHQ6_9EURY</name>
<dbReference type="PRINTS" id="PR00111">
    <property type="entry name" value="ABHYDROLASE"/>
</dbReference>
<protein>
    <submittedName>
        <fullName evidence="2">Alpha/beta fold hydrolase</fullName>
    </submittedName>
</protein>
<evidence type="ECO:0000259" key="1">
    <source>
        <dbReference type="Pfam" id="PF12697"/>
    </source>
</evidence>
<dbReference type="Pfam" id="PF12697">
    <property type="entry name" value="Abhydrolase_6"/>
    <property type="match status" value="1"/>
</dbReference>
<dbReference type="EMBL" id="JBHUDI010000008">
    <property type="protein sequence ID" value="MFD1564496.1"/>
    <property type="molecule type" value="Genomic_DNA"/>
</dbReference>
<evidence type="ECO:0000313" key="3">
    <source>
        <dbReference type="Proteomes" id="UP001597076"/>
    </source>
</evidence>
<dbReference type="Gene3D" id="3.40.50.1820">
    <property type="entry name" value="alpha/beta hydrolase"/>
    <property type="match status" value="1"/>
</dbReference>
<feature type="domain" description="AB hydrolase-1" evidence="1">
    <location>
        <begin position="44"/>
        <end position="282"/>
    </location>
</feature>
<organism evidence="2 3">
    <name type="scientific">Haloarchaeobius amylolyticus</name>
    <dbReference type="NCBI Taxonomy" id="1198296"/>
    <lineage>
        <taxon>Archaea</taxon>
        <taxon>Methanobacteriati</taxon>
        <taxon>Methanobacteriota</taxon>
        <taxon>Stenosarchaea group</taxon>
        <taxon>Halobacteria</taxon>
        <taxon>Halobacteriales</taxon>
        <taxon>Halorubellaceae</taxon>
        <taxon>Haloarchaeobius</taxon>
    </lineage>
</organism>